<feature type="domain" description="Retrotransposon gag" evidence="2">
    <location>
        <begin position="211"/>
        <end position="258"/>
    </location>
</feature>
<dbReference type="Pfam" id="PF03732">
    <property type="entry name" value="Retrotrans_gag"/>
    <property type="match status" value="1"/>
</dbReference>
<name>A0A6L2K285_TANCI</name>
<feature type="compositionally biased region" description="Low complexity" evidence="1">
    <location>
        <begin position="81"/>
        <end position="102"/>
    </location>
</feature>
<keyword evidence="3" id="KW-0808">Transferase</keyword>
<dbReference type="PANTHER" id="PTHR33067:SF35">
    <property type="entry name" value="ASPARTIC PEPTIDASE DDI1-TYPE DOMAIN-CONTAINING PROTEIN"/>
    <property type="match status" value="1"/>
</dbReference>
<accession>A0A6L2K285</accession>
<dbReference type="EMBL" id="BKCJ010001634">
    <property type="protein sequence ID" value="GEU42922.1"/>
    <property type="molecule type" value="Genomic_DNA"/>
</dbReference>
<evidence type="ECO:0000313" key="3">
    <source>
        <dbReference type="EMBL" id="GEU42922.1"/>
    </source>
</evidence>
<gene>
    <name evidence="3" type="ORF">Tci_014900</name>
</gene>
<evidence type="ECO:0000259" key="2">
    <source>
        <dbReference type="Pfam" id="PF03732"/>
    </source>
</evidence>
<dbReference type="PANTHER" id="PTHR33067">
    <property type="entry name" value="RNA-DIRECTED DNA POLYMERASE-RELATED"/>
    <property type="match status" value="1"/>
</dbReference>
<proteinExistence type="predicted"/>
<dbReference type="GO" id="GO:0003964">
    <property type="term" value="F:RNA-directed DNA polymerase activity"/>
    <property type="evidence" value="ECO:0007669"/>
    <property type="project" value="UniProtKB-KW"/>
</dbReference>
<reference evidence="3" key="1">
    <citation type="journal article" date="2019" name="Sci. Rep.">
        <title>Draft genome of Tanacetum cinerariifolium, the natural source of mosquito coil.</title>
        <authorList>
            <person name="Yamashiro T."/>
            <person name="Shiraishi A."/>
            <person name="Satake H."/>
            <person name="Nakayama K."/>
        </authorList>
    </citation>
    <scope>NUCLEOTIDE SEQUENCE</scope>
</reference>
<feature type="non-terminal residue" evidence="3">
    <location>
        <position position="1"/>
    </location>
</feature>
<organism evidence="3">
    <name type="scientific">Tanacetum cinerariifolium</name>
    <name type="common">Dalmatian daisy</name>
    <name type="synonym">Chrysanthemum cinerariifolium</name>
    <dbReference type="NCBI Taxonomy" id="118510"/>
    <lineage>
        <taxon>Eukaryota</taxon>
        <taxon>Viridiplantae</taxon>
        <taxon>Streptophyta</taxon>
        <taxon>Embryophyta</taxon>
        <taxon>Tracheophyta</taxon>
        <taxon>Spermatophyta</taxon>
        <taxon>Magnoliopsida</taxon>
        <taxon>eudicotyledons</taxon>
        <taxon>Gunneridae</taxon>
        <taxon>Pentapetalae</taxon>
        <taxon>asterids</taxon>
        <taxon>campanulids</taxon>
        <taxon>Asterales</taxon>
        <taxon>Asteraceae</taxon>
        <taxon>Asteroideae</taxon>
        <taxon>Anthemideae</taxon>
        <taxon>Anthemidinae</taxon>
        <taxon>Tanacetum</taxon>
    </lineage>
</organism>
<dbReference type="AlphaFoldDB" id="A0A6L2K285"/>
<evidence type="ECO:0000256" key="1">
    <source>
        <dbReference type="SAM" id="MobiDB-lite"/>
    </source>
</evidence>
<protein>
    <submittedName>
        <fullName evidence="3">Reverse transcriptase domain-containing protein</fullName>
    </submittedName>
</protein>
<comment type="caution">
    <text evidence="3">The sequence shown here is derived from an EMBL/GenBank/DDBJ whole genome shotgun (WGS) entry which is preliminary data.</text>
</comment>
<sequence length="852" mass="95670">QKHYISVLDDEEVVAEEVDDEEVVAKEIAEMEVSTADPVPTTGVKVHLYLLNLQPLLVIRSTKKGGKAFSKSSEQMCIQTRSSSRLVSNPSSNPTPSTNPNPKGRNRRRSKQRIEEFNLEELSPPIVTMSDQCTMAQLLQAPTEGYEDAIVVPVITADNFKLKHGLLTFVQNKQFYGHDKEDPHAHIRYFNKITSTLKFPNVLNTSIKLMLFPFSLEGAARIWLEKKPPRSIFTWDDLVSKFITQFFPPEAWDIFKDLLRACPHHGFLELHQLDTFYSALKLKDQDSLNSAAGGNFLDKMPRECLAIIESKSNVRYSRNKPVVAKVSMNTSTSSVSPNVVELKDMVKALLLDRKSQNQAPATVKAVEESSITADNFELKHGLLTLVQNKKLFGHDKEDPHAHIRYFNKITSTLKFQNVPNTASTSSSGTLPSNTIANPRIDLKAITTRSGVSYDGPQIPPPPSFLPKTETPKIKISKTISEAVIAPVSAPQPNPKSSIPYPSRRNDERNREKANNQIEKFYQIFKDMSFKISFADALILMPKFASTLKALIKNKEKLSEMARTPLNEHCSAVLCKKLPEKLGDPGKFLIPCDFPGMDECLALADLGASINLIPLSVWKRLSLPEITSTYFDADPRVPLILERSFLKTGRDLIDMFEGELTLRVGKEAITFNLDQTRYSANYNEMTAKRIDVIDMACEEYSQEVLGFSDVIASGNPTPYYDPINSTTSLTLTPFGNSDFLLEEVDVFLALEDDPISPEVNQSYVDTEGDILLLEAFLNDDPSLPPPNQEDYLPEVRKEHKIYEAKSDKSSINEPPEVELKDLPPHLEYAFMEGDNKLPVTITKDLSMRRRSLL</sequence>
<keyword evidence="3" id="KW-0548">Nucleotidyltransferase</keyword>
<feature type="region of interest" description="Disordered" evidence="1">
    <location>
        <begin position="80"/>
        <end position="110"/>
    </location>
</feature>
<dbReference type="InterPro" id="IPR005162">
    <property type="entry name" value="Retrotrans_gag_dom"/>
</dbReference>
<dbReference type="Gene3D" id="2.40.70.10">
    <property type="entry name" value="Acid Proteases"/>
    <property type="match status" value="1"/>
</dbReference>
<dbReference type="InterPro" id="IPR021109">
    <property type="entry name" value="Peptidase_aspartic_dom_sf"/>
</dbReference>
<keyword evidence="3" id="KW-0695">RNA-directed DNA polymerase</keyword>
<feature type="region of interest" description="Disordered" evidence="1">
    <location>
        <begin position="484"/>
        <end position="511"/>
    </location>
</feature>